<dbReference type="STRING" id="28066.RF819_09810"/>
<feature type="domain" description="RES" evidence="1">
    <location>
        <begin position="79"/>
        <end position="207"/>
    </location>
</feature>
<evidence type="ECO:0000259" key="1">
    <source>
        <dbReference type="SMART" id="SM00953"/>
    </source>
</evidence>
<sequence>MDSLFAHLTLADVHRSVIRNVVSIGTSQDLFDDLTSSPAEWAMAQQVEDEVKPPLYVSRTPVIHRPFEDAAWANAIGWPFKHWQRSRFSDGSFGVWYGCDSAETSVYETAYHWFNGLLSDAGFEKEKVVGERKLYDVSCDAALLDLRPLTAQHPGLMHPTDYSATQSVGARLHREGHPGLVTTSVRYAPGTNYAVLNPAVLSNPRLHCQLTYRLDGQHIVVEKQPGVMWMDVATAAL</sequence>
<protein>
    <recommendedName>
        <fullName evidence="1">RES domain-containing protein</fullName>
    </recommendedName>
</protein>
<proteinExistence type="predicted"/>
<reference evidence="2 3" key="1">
    <citation type="submission" date="2017-01" db="EMBL/GenBank/DDBJ databases">
        <title>Genome sequencing of Rhodoferax fermentans JCM 7819.</title>
        <authorList>
            <person name="Kim Y.J."/>
            <person name="Farh M.E.-A."/>
            <person name="Yang D.-C."/>
        </authorList>
    </citation>
    <scope>NUCLEOTIDE SEQUENCE [LARGE SCALE GENOMIC DNA]</scope>
    <source>
        <strain evidence="2 3">JCM 7819</strain>
    </source>
</reference>
<dbReference type="InterPro" id="IPR014914">
    <property type="entry name" value="RES_dom"/>
</dbReference>
<dbReference type="SMART" id="SM00953">
    <property type="entry name" value="RES"/>
    <property type="match status" value="1"/>
</dbReference>
<comment type="caution">
    <text evidence="2">The sequence shown here is derived from an EMBL/GenBank/DDBJ whole genome shotgun (WGS) entry which is preliminary data.</text>
</comment>
<keyword evidence="3" id="KW-1185">Reference proteome</keyword>
<dbReference type="RefSeq" id="WP_078364806.1">
    <property type="nucleotide sequence ID" value="NZ_MTJN01000002.1"/>
</dbReference>
<gene>
    <name evidence="2" type="ORF">RF819_09810</name>
</gene>
<dbReference type="OrthoDB" id="9795903at2"/>
<dbReference type="Proteomes" id="UP000190750">
    <property type="component" value="Unassembled WGS sequence"/>
</dbReference>
<accession>A0A1T1AS94</accession>
<evidence type="ECO:0000313" key="2">
    <source>
        <dbReference type="EMBL" id="OOV06979.1"/>
    </source>
</evidence>
<dbReference type="AlphaFoldDB" id="A0A1T1AS94"/>
<dbReference type="Pfam" id="PF08808">
    <property type="entry name" value="RES"/>
    <property type="match status" value="1"/>
</dbReference>
<organism evidence="2 3">
    <name type="scientific">Rhodoferax fermentans</name>
    <dbReference type="NCBI Taxonomy" id="28066"/>
    <lineage>
        <taxon>Bacteria</taxon>
        <taxon>Pseudomonadati</taxon>
        <taxon>Pseudomonadota</taxon>
        <taxon>Betaproteobacteria</taxon>
        <taxon>Burkholderiales</taxon>
        <taxon>Comamonadaceae</taxon>
        <taxon>Rhodoferax</taxon>
    </lineage>
</organism>
<evidence type="ECO:0000313" key="3">
    <source>
        <dbReference type="Proteomes" id="UP000190750"/>
    </source>
</evidence>
<dbReference type="EMBL" id="MTJN01000002">
    <property type="protein sequence ID" value="OOV06979.1"/>
    <property type="molecule type" value="Genomic_DNA"/>
</dbReference>
<name>A0A1T1AS94_RHOFE</name>